<protein>
    <submittedName>
        <fullName evidence="3">M-phase phosphoprotein 9</fullName>
    </submittedName>
</protein>
<feature type="region of interest" description="Disordered" evidence="2">
    <location>
        <begin position="271"/>
        <end position="293"/>
    </location>
</feature>
<name>A0A0R3TJF8_RODNA</name>
<proteinExistence type="predicted"/>
<feature type="compositionally biased region" description="Polar residues" evidence="2">
    <location>
        <begin position="271"/>
        <end position="286"/>
    </location>
</feature>
<keyword evidence="1" id="KW-0175">Coiled coil</keyword>
<accession>A0A0R3TJF8</accession>
<dbReference type="STRING" id="102285.A0A0R3TJF8"/>
<dbReference type="WBParaSite" id="HNAJ_0000721001-mRNA-1">
    <property type="protein sequence ID" value="HNAJ_0000721001-mRNA-1"/>
    <property type="gene ID" value="HNAJ_0000721001"/>
</dbReference>
<evidence type="ECO:0000256" key="1">
    <source>
        <dbReference type="SAM" id="Coils"/>
    </source>
</evidence>
<feature type="region of interest" description="Disordered" evidence="2">
    <location>
        <begin position="336"/>
        <end position="366"/>
    </location>
</feature>
<evidence type="ECO:0000313" key="3">
    <source>
        <dbReference type="WBParaSite" id="HNAJ_0000721001-mRNA-1"/>
    </source>
</evidence>
<organism evidence="3">
    <name type="scientific">Rodentolepis nana</name>
    <name type="common">Dwarf tapeworm</name>
    <name type="synonym">Hymenolepis nana</name>
    <dbReference type="NCBI Taxonomy" id="102285"/>
    <lineage>
        <taxon>Eukaryota</taxon>
        <taxon>Metazoa</taxon>
        <taxon>Spiralia</taxon>
        <taxon>Lophotrochozoa</taxon>
        <taxon>Platyhelminthes</taxon>
        <taxon>Cestoda</taxon>
        <taxon>Eucestoda</taxon>
        <taxon>Cyclophyllidea</taxon>
        <taxon>Hymenolepididae</taxon>
        <taxon>Rodentolepis</taxon>
    </lineage>
</organism>
<evidence type="ECO:0000256" key="2">
    <source>
        <dbReference type="SAM" id="MobiDB-lite"/>
    </source>
</evidence>
<reference evidence="3" key="1">
    <citation type="submission" date="2017-02" db="UniProtKB">
        <authorList>
            <consortium name="WormBaseParasite"/>
        </authorList>
    </citation>
    <scope>IDENTIFICATION</scope>
</reference>
<feature type="coiled-coil region" evidence="1">
    <location>
        <begin position="30"/>
        <end position="116"/>
    </location>
</feature>
<sequence>LLKLFFNYASTDVSFSEDVSSNPTDLLEQNQALRKEILSCKDRIHNLEENSKEQTKSRDEILNLYNQTFELLSETNQKYNRAKAQLASYHEVLAEAERMKEECIQLRQQVEQLKDIEVLIRGNETNANELMGKYLDQQGHYTPEVITELFKWLAVLRSELADSKLRISKYRKDAYRLRRAHASANNRVSGLERKLENYTNRISQLEADMAQMCEQQANDAPNATSVSDSSCNPTPVTPLSISSANETTLDLDRCLSFIDLMSPEINSKGQGVFQSPTVNTTDTPLSNPFKRTLRPIEKPKPRQKHSSLFKLAIMRDYGKSSDGITTSSAGKSTRYNGFGGQEANAGPTSIFSRLNRPGSLVNGKKV</sequence>
<dbReference type="AlphaFoldDB" id="A0A0R3TJF8"/>
<feature type="coiled-coil region" evidence="1">
    <location>
        <begin position="153"/>
        <end position="215"/>
    </location>
</feature>